<name>A0A366I123_9GAMM</name>
<keyword evidence="2" id="KW-1185">Reference proteome</keyword>
<comment type="caution">
    <text evidence="1">The sequence shown here is derived from an EMBL/GenBank/DDBJ whole genome shotgun (WGS) entry which is preliminary data.</text>
</comment>
<dbReference type="NCBIfam" id="TIGR03661">
    <property type="entry name" value="T1SS_VCA0849"/>
    <property type="match status" value="1"/>
</dbReference>
<protein>
    <submittedName>
        <fullName evidence="1">Putative secreted protein (Type I secretion substrate)</fullName>
    </submittedName>
</protein>
<accession>A0A366I123</accession>
<organism evidence="1 2">
    <name type="scientific">Brenneria salicis ATCC 15712 = DSM 30166</name>
    <dbReference type="NCBI Taxonomy" id="714314"/>
    <lineage>
        <taxon>Bacteria</taxon>
        <taxon>Pseudomonadati</taxon>
        <taxon>Pseudomonadota</taxon>
        <taxon>Gammaproteobacteria</taxon>
        <taxon>Enterobacterales</taxon>
        <taxon>Pectobacteriaceae</taxon>
        <taxon>Brenneria</taxon>
    </lineage>
</organism>
<dbReference type="InterPro" id="IPR019960">
    <property type="entry name" value="T1SS_VCA0849"/>
</dbReference>
<dbReference type="EMBL" id="QNRY01000043">
    <property type="protein sequence ID" value="RBP59046.1"/>
    <property type="molecule type" value="Genomic_DNA"/>
</dbReference>
<dbReference type="AlphaFoldDB" id="A0A366I123"/>
<proteinExistence type="predicted"/>
<dbReference type="Proteomes" id="UP000253046">
    <property type="component" value="Unassembled WGS sequence"/>
</dbReference>
<sequence length="94" mass="9803">MNGTDATGGNGSDIWTDFSLTDGDQIDVSRLVQGWSADSGNLGDWISVETVGGNTVIAIDRDGQDAAFSATELVTLQAVQVTLDELLENNAITA</sequence>
<reference evidence="1 2" key="1">
    <citation type="submission" date="2018-06" db="EMBL/GenBank/DDBJ databases">
        <title>Genomic Encyclopedia of Type Strains, Phase IV (KMG-IV): sequencing the most valuable type-strain genomes for metagenomic binning, comparative biology and taxonomic classification.</title>
        <authorList>
            <person name="Goeker M."/>
        </authorList>
    </citation>
    <scope>NUCLEOTIDE SEQUENCE [LARGE SCALE GENOMIC DNA]</scope>
    <source>
        <strain evidence="1 2">DSM 30166</strain>
    </source>
</reference>
<dbReference type="RefSeq" id="WP_169050473.1">
    <property type="nucleotide sequence ID" value="NZ_AGJP01000001.1"/>
</dbReference>
<gene>
    <name evidence="1" type="ORF">DES54_14311</name>
</gene>
<evidence type="ECO:0000313" key="2">
    <source>
        <dbReference type="Proteomes" id="UP000253046"/>
    </source>
</evidence>
<evidence type="ECO:0000313" key="1">
    <source>
        <dbReference type="EMBL" id="RBP59046.1"/>
    </source>
</evidence>